<organism evidence="7">
    <name type="scientific">Brachypodium distachyon</name>
    <name type="common">Purple false brome</name>
    <name type="synonym">Trachynia distachya</name>
    <dbReference type="NCBI Taxonomy" id="15368"/>
    <lineage>
        <taxon>Eukaryota</taxon>
        <taxon>Viridiplantae</taxon>
        <taxon>Streptophyta</taxon>
        <taxon>Embryophyta</taxon>
        <taxon>Tracheophyta</taxon>
        <taxon>Spermatophyta</taxon>
        <taxon>Magnoliopsida</taxon>
        <taxon>Liliopsida</taxon>
        <taxon>Poales</taxon>
        <taxon>Poaceae</taxon>
        <taxon>BOP clade</taxon>
        <taxon>Pooideae</taxon>
        <taxon>Stipodae</taxon>
        <taxon>Brachypodieae</taxon>
        <taxon>Brachypodium</taxon>
    </lineage>
</organism>
<dbReference type="EMBL" id="CM000884">
    <property type="protein sequence ID" value="PNT62223.1"/>
    <property type="molecule type" value="Genomic_DNA"/>
</dbReference>
<reference evidence="7 8" key="1">
    <citation type="journal article" date="2010" name="Nature">
        <title>Genome sequencing and analysis of the model grass Brachypodium distachyon.</title>
        <authorList>
            <consortium name="International Brachypodium Initiative"/>
        </authorList>
    </citation>
    <scope>NUCLEOTIDE SEQUENCE [LARGE SCALE GENOMIC DNA]</scope>
    <source>
        <strain evidence="7 8">Bd21</strain>
    </source>
</reference>
<evidence type="ECO:0000313" key="7">
    <source>
        <dbReference type="EMBL" id="PNT62223.1"/>
    </source>
</evidence>
<evidence type="ECO:0000313" key="8">
    <source>
        <dbReference type="EnsemblPlants" id="PNT62223"/>
    </source>
</evidence>
<dbReference type="InterPro" id="IPR032675">
    <property type="entry name" value="LRR_dom_sf"/>
</dbReference>
<dbReference type="SUPFAM" id="SSF52058">
    <property type="entry name" value="L domain-like"/>
    <property type="match status" value="1"/>
</dbReference>
<feature type="signal peptide" evidence="5">
    <location>
        <begin position="1"/>
        <end position="21"/>
    </location>
</feature>
<dbReference type="eggNOG" id="ENOG502QT4D">
    <property type="taxonomic scope" value="Eukaryota"/>
</dbReference>
<evidence type="ECO:0000256" key="2">
    <source>
        <dbReference type="ARBA" id="ARBA00022614"/>
    </source>
</evidence>
<feature type="chain" id="PRO_5003644471" description="Leucine-rich repeat-containing N-terminal plant-type domain-containing protein" evidence="5">
    <location>
        <begin position="22"/>
        <end position="246"/>
    </location>
</feature>
<feature type="compositionally biased region" description="Polar residues" evidence="4">
    <location>
        <begin position="152"/>
        <end position="169"/>
    </location>
</feature>
<dbReference type="Gramene" id="PNT62223">
    <property type="protein sequence ID" value="PNT62223"/>
    <property type="gene ID" value="BRADI_5g27330v3"/>
</dbReference>
<dbReference type="GO" id="GO:0038023">
    <property type="term" value="F:signaling receptor activity"/>
    <property type="evidence" value="ECO:0000318"/>
    <property type="project" value="GO_Central"/>
</dbReference>
<dbReference type="OMA" id="WLMQLIL"/>
<evidence type="ECO:0000256" key="4">
    <source>
        <dbReference type="SAM" id="MobiDB-lite"/>
    </source>
</evidence>
<evidence type="ECO:0000259" key="6">
    <source>
        <dbReference type="Pfam" id="PF08263"/>
    </source>
</evidence>
<feature type="region of interest" description="Disordered" evidence="4">
    <location>
        <begin position="144"/>
        <end position="169"/>
    </location>
</feature>
<name>I1J3R6_BRADI</name>
<reference evidence="8" key="3">
    <citation type="submission" date="2018-08" db="UniProtKB">
        <authorList>
            <consortium name="EnsemblPlants"/>
        </authorList>
    </citation>
    <scope>IDENTIFICATION</scope>
    <source>
        <strain evidence="8">cv. Bd21</strain>
    </source>
</reference>
<dbReference type="SUPFAM" id="SSF101967">
    <property type="entry name" value="Adhesin YadA, collagen-binding domain"/>
    <property type="match status" value="1"/>
</dbReference>
<dbReference type="HOGENOM" id="CLU_084892_0_0_1"/>
<dbReference type="Proteomes" id="UP000008810">
    <property type="component" value="Chromosome 5"/>
</dbReference>
<dbReference type="EnsemblPlants" id="PNT62223">
    <property type="protein sequence ID" value="PNT62223"/>
    <property type="gene ID" value="BRADI_5g27330v3"/>
</dbReference>
<keyword evidence="3" id="KW-0677">Repeat</keyword>
<dbReference type="PANTHER" id="PTHR48059:SF31">
    <property type="entry name" value="ICE RECRYSTALLIZATION INHIBITION PROTEIN 1"/>
    <property type="match status" value="1"/>
</dbReference>
<dbReference type="Gene3D" id="3.80.10.10">
    <property type="entry name" value="Ribonuclease Inhibitor"/>
    <property type="match status" value="1"/>
</dbReference>
<dbReference type="InterPro" id="IPR048518">
    <property type="entry name" value="IBP_b_roll"/>
</dbReference>
<dbReference type="PROSITE" id="PS51257">
    <property type="entry name" value="PROKAR_LIPOPROTEIN"/>
    <property type="match status" value="1"/>
</dbReference>
<keyword evidence="5" id="KW-0732">Signal</keyword>
<comment type="subcellular location">
    <subcellularLocation>
        <location evidence="1">Cell envelope</location>
    </subcellularLocation>
</comment>
<dbReference type="InParanoid" id="I1J3R6"/>
<dbReference type="OrthoDB" id="663674at2759"/>
<sequence length="246" mass="25254">MAKCWLMQLILLTFLLPAAISTAVACHPDDLRVLRGFAGNLSGAGAVLLRATWSGASCCSWEGVGCNGGASGRVMTLWLPGRGLAGPIQGAASLAGLARLESLNLANNRLQVGTTFPSWIGELDRLRYFDLSHNASSFHVKHGDRRTLADGQPNTITGTNNSVRSGNGNTVSGGDNTVISGNNNVLSGNNNTIISGSDNVVSGTNQVVSGTNHIVTGSNNTVSGNNNNVSGSNHIVSGSNKIVTGG</sequence>
<reference evidence="7" key="2">
    <citation type="submission" date="2017-06" db="EMBL/GenBank/DDBJ databases">
        <title>WGS assembly of Brachypodium distachyon.</title>
        <authorList>
            <consortium name="The International Brachypodium Initiative"/>
            <person name="Lucas S."/>
            <person name="Harmon-Smith M."/>
            <person name="Lail K."/>
            <person name="Tice H."/>
            <person name="Grimwood J."/>
            <person name="Bruce D."/>
            <person name="Barry K."/>
            <person name="Shu S."/>
            <person name="Lindquist E."/>
            <person name="Wang M."/>
            <person name="Pitluck S."/>
            <person name="Vogel J.P."/>
            <person name="Garvin D.F."/>
            <person name="Mockler T.C."/>
            <person name="Schmutz J."/>
            <person name="Rokhsar D."/>
            <person name="Bevan M.W."/>
        </authorList>
    </citation>
    <scope>NUCLEOTIDE SEQUENCE</scope>
    <source>
        <strain evidence="7">Bd21</strain>
    </source>
</reference>
<dbReference type="ExpressionAtlas" id="I1J3R6">
    <property type="expression patterns" value="baseline"/>
</dbReference>
<dbReference type="GO" id="GO:0005886">
    <property type="term" value="C:plasma membrane"/>
    <property type="evidence" value="ECO:0000318"/>
    <property type="project" value="GO_Central"/>
</dbReference>
<evidence type="ECO:0000256" key="3">
    <source>
        <dbReference type="ARBA" id="ARBA00022737"/>
    </source>
</evidence>
<dbReference type="Pfam" id="PF08263">
    <property type="entry name" value="LRRNT_2"/>
    <property type="match status" value="1"/>
</dbReference>
<accession>I1J3R6</accession>
<keyword evidence="9" id="KW-1185">Reference proteome</keyword>
<dbReference type="InterPro" id="IPR051848">
    <property type="entry name" value="PGIP"/>
</dbReference>
<dbReference type="InterPro" id="IPR011049">
    <property type="entry name" value="Serralysin-like_metalloprot_C"/>
</dbReference>
<dbReference type="Gene3D" id="2.150.10.10">
    <property type="entry name" value="Serralysin-like metalloprotease, C-terminal"/>
    <property type="match status" value="1"/>
</dbReference>
<gene>
    <name evidence="7" type="ORF">BRADI_5g27330v3</name>
</gene>
<evidence type="ECO:0000256" key="1">
    <source>
        <dbReference type="ARBA" id="ARBA00004196"/>
    </source>
</evidence>
<feature type="domain" description="Leucine-rich repeat-containing N-terminal plant-type" evidence="6">
    <location>
        <begin position="27"/>
        <end position="67"/>
    </location>
</feature>
<evidence type="ECO:0000313" key="9">
    <source>
        <dbReference type="Proteomes" id="UP000008810"/>
    </source>
</evidence>
<proteinExistence type="predicted"/>
<dbReference type="PANTHER" id="PTHR48059">
    <property type="entry name" value="POLYGALACTURONASE INHIBITOR 1"/>
    <property type="match status" value="1"/>
</dbReference>
<evidence type="ECO:0000256" key="5">
    <source>
        <dbReference type="SAM" id="SignalP"/>
    </source>
</evidence>
<keyword evidence="2" id="KW-0433">Leucine-rich repeat</keyword>
<protein>
    <recommendedName>
        <fullName evidence="6">Leucine-rich repeat-containing N-terminal plant-type domain-containing protein</fullName>
    </recommendedName>
</protein>
<dbReference type="InterPro" id="IPR013210">
    <property type="entry name" value="LRR_N_plant-typ"/>
</dbReference>
<dbReference type="AlphaFoldDB" id="I1J3R6"/>
<dbReference type="Pfam" id="PF21300">
    <property type="entry name" value="LbR_Ice_bind"/>
    <property type="match status" value="1"/>
</dbReference>